<reference evidence="1 2" key="1">
    <citation type="submission" date="2020-03" db="EMBL/GenBank/DDBJ databases">
        <title>Soil Listeria distribution.</title>
        <authorList>
            <person name="Liao J."/>
            <person name="Wiedmann M."/>
        </authorList>
    </citation>
    <scope>NUCLEOTIDE SEQUENCE [LARGE SCALE GENOMIC DNA]</scope>
    <source>
        <strain evidence="1 2">FSL L7-1829</strain>
    </source>
</reference>
<gene>
    <name evidence="1" type="ORF">HB853_13130</name>
</gene>
<proteinExistence type="predicted"/>
<accession>A0A7X0T780</accession>
<dbReference type="AlphaFoldDB" id="A0A7X0T780"/>
<organism evidence="1 2">
    <name type="scientific">Listeria welshimeri</name>
    <dbReference type="NCBI Taxonomy" id="1643"/>
    <lineage>
        <taxon>Bacteria</taxon>
        <taxon>Bacillati</taxon>
        <taxon>Bacillota</taxon>
        <taxon>Bacilli</taxon>
        <taxon>Bacillales</taxon>
        <taxon>Listeriaceae</taxon>
        <taxon>Listeria</taxon>
    </lineage>
</organism>
<dbReference type="Proteomes" id="UP000522007">
    <property type="component" value="Unassembled WGS sequence"/>
</dbReference>
<evidence type="ECO:0000313" key="1">
    <source>
        <dbReference type="EMBL" id="MBC1323875.1"/>
    </source>
</evidence>
<evidence type="ECO:0008006" key="3">
    <source>
        <dbReference type="Google" id="ProtNLM"/>
    </source>
</evidence>
<dbReference type="RefSeq" id="WP_185305719.1">
    <property type="nucleotide sequence ID" value="NZ_JACTHZ010000006.1"/>
</dbReference>
<evidence type="ECO:0000313" key="2">
    <source>
        <dbReference type="Proteomes" id="UP000522007"/>
    </source>
</evidence>
<dbReference type="EMBL" id="JAAROP010000019">
    <property type="protein sequence ID" value="MBC1323875.1"/>
    <property type="molecule type" value="Genomic_DNA"/>
</dbReference>
<name>A0A7X0T780_LISWE</name>
<sequence>MNAASPVKDSVLSNGLRWDVEGVFRGSKGTWELVIDKSTNTIVHFNFVN</sequence>
<comment type="caution">
    <text evidence="1">The sequence shown here is derived from an EMBL/GenBank/DDBJ whole genome shotgun (WGS) entry which is preliminary data.</text>
</comment>
<protein>
    <recommendedName>
        <fullName evidence="3">PepSY domain-containing protein</fullName>
    </recommendedName>
</protein>